<dbReference type="SUPFAM" id="SSF52540">
    <property type="entry name" value="P-loop containing nucleoside triphosphate hydrolases"/>
    <property type="match status" value="1"/>
</dbReference>
<accession>A0ABX0XDQ2</accession>
<dbReference type="InterPro" id="IPR027417">
    <property type="entry name" value="P-loop_NTPase"/>
</dbReference>
<sequence>MQFYGRSMELEALARSRERSLKNSQFTVLIGRRRVGKTRLVLQSLDGEDYLYFFVSKKTEKLLCRDFAEEIQRTYGETVLGEVTEFQTIFKYLCRVAQQRTVHLFIDEFQEFTSINPSIYSDLQRDWDLNKDKMSMNLIVGGSIQSMMNRLFLDYKEPLFGRASSILRVQPFSLRTLKEIIRDHNPTVTAEDLLAIYTITGGVAQYVEYLVDNQALTHDAVFTAIYHPQSPLLTEGGNLLIRDVGKDHAVYFSILSLIASGFTTRPKIESVLQKPIGGYLTRLEKIYGILKRNRPIFSKENSTDIHFFIADNFLRFWFRFVHKYQNMVEANNLKALLEITKRDYRTYAGLTLESFMRQEMIESSNYTNIGNYWERGNKNEIDVVAVNELDRTAIIGEVKWQRDRVNLAKLEIKAEKMVRENLKGYQITYQAFGVEDIQVT</sequence>
<evidence type="ECO:0008006" key="5">
    <source>
        <dbReference type="Google" id="ProtNLM"/>
    </source>
</evidence>
<dbReference type="Proteomes" id="UP000770785">
    <property type="component" value="Unassembled WGS sequence"/>
</dbReference>
<name>A0ABX0XDQ2_9BACT</name>
<evidence type="ECO:0000313" key="3">
    <source>
        <dbReference type="EMBL" id="NJC27405.1"/>
    </source>
</evidence>
<comment type="caution">
    <text evidence="3">The sequence shown here is derived from an EMBL/GenBank/DDBJ whole genome shotgun (WGS) entry which is preliminary data.</text>
</comment>
<keyword evidence="4" id="KW-1185">Reference proteome</keyword>
<reference evidence="3 4" key="1">
    <citation type="submission" date="2020-03" db="EMBL/GenBank/DDBJ databases">
        <title>Genomic Encyclopedia of Type Strains, Phase IV (KMG-IV): sequencing the most valuable type-strain genomes for metagenomic binning, comparative biology and taxonomic classification.</title>
        <authorList>
            <person name="Goeker M."/>
        </authorList>
    </citation>
    <scope>NUCLEOTIDE SEQUENCE [LARGE SCALE GENOMIC DNA]</scope>
    <source>
        <strain evidence="3 4">DSM 105096</strain>
    </source>
</reference>
<protein>
    <recommendedName>
        <fullName evidence="5">ATPase</fullName>
    </recommendedName>
</protein>
<feature type="domain" description="ATPase" evidence="1">
    <location>
        <begin position="3"/>
        <end position="210"/>
    </location>
</feature>
<organism evidence="3 4">
    <name type="scientific">Neolewinella antarctica</name>
    <dbReference type="NCBI Taxonomy" id="442734"/>
    <lineage>
        <taxon>Bacteria</taxon>
        <taxon>Pseudomonadati</taxon>
        <taxon>Bacteroidota</taxon>
        <taxon>Saprospiria</taxon>
        <taxon>Saprospirales</taxon>
        <taxon>Lewinellaceae</taxon>
        <taxon>Neolewinella</taxon>
    </lineage>
</organism>
<dbReference type="RefSeq" id="WP_168038493.1">
    <property type="nucleotide sequence ID" value="NZ_JAATJH010000005.1"/>
</dbReference>
<dbReference type="PANTHER" id="PTHR34704">
    <property type="entry name" value="ATPASE"/>
    <property type="match status" value="1"/>
</dbReference>
<dbReference type="Gene3D" id="3.40.50.300">
    <property type="entry name" value="P-loop containing nucleotide triphosphate hydrolases"/>
    <property type="match status" value="1"/>
</dbReference>
<dbReference type="Pfam" id="PF03008">
    <property type="entry name" value="DUF234"/>
    <property type="match status" value="1"/>
</dbReference>
<evidence type="ECO:0000259" key="2">
    <source>
        <dbReference type="Pfam" id="PF03008"/>
    </source>
</evidence>
<dbReference type="InterPro" id="IPR004256">
    <property type="entry name" value="DUF234"/>
</dbReference>
<dbReference type="Pfam" id="PF01637">
    <property type="entry name" value="ATPase_2"/>
    <property type="match status" value="1"/>
</dbReference>
<dbReference type="EMBL" id="JAATJH010000005">
    <property type="protein sequence ID" value="NJC27405.1"/>
    <property type="molecule type" value="Genomic_DNA"/>
</dbReference>
<dbReference type="PANTHER" id="PTHR34704:SF1">
    <property type="entry name" value="ATPASE"/>
    <property type="match status" value="1"/>
</dbReference>
<feature type="domain" description="DUF234" evidence="2">
    <location>
        <begin position="317"/>
        <end position="402"/>
    </location>
</feature>
<evidence type="ECO:0000259" key="1">
    <source>
        <dbReference type="Pfam" id="PF01637"/>
    </source>
</evidence>
<gene>
    <name evidence="3" type="ORF">GGR27_002922</name>
</gene>
<proteinExistence type="predicted"/>
<evidence type="ECO:0000313" key="4">
    <source>
        <dbReference type="Proteomes" id="UP000770785"/>
    </source>
</evidence>
<dbReference type="InterPro" id="IPR011579">
    <property type="entry name" value="ATPase_dom"/>
</dbReference>